<accession>A0A2T7D7I3</accession>
<reference evidence="2 3" key="1">
    <citation type="submission" date="2018-04" db="EMBL/GenBank/DDBJ databases">
        <title>WGS assembly of Panicum hallii var. hallii HAL2.</title>
        <authorList>
            <person name="Lovell J."/>
            <person name="Jenkins J."/>
            <person name="Lowry D."/>
            <person name="Mamidi S."/>
            <person name="Sreedasyam A."/>
            <person name="Weng X."/>
            <person name="Barry K."/>
            <person name="Bonette J."/>
            <person name="Campitelli B."/>
            <person name="Daum C."/>
            <person name="Gordon S."/>
            <person name="Gould B."/>
            <person name="Lipzen A."/>
            <person name="MacQueen A."/>
            <person name="Palacio-Mejia J."/>
            <person name="Plott C."/>
            <person name="Shakirov E."/>
            <person name="Shu S."/>
            <person name="Yoshinaga Y."/>
            <person name="Zane M."/>
            <person name="Rokhsar D."/>
            <person name="Grimwood J."/>
            <person name="Schmutz J."/>
            <person name="Juenger T."/>
        </authorList>
    </citation>
    <scope>NUCLEOTIDE SEQUENCE [LARGE SCALE GENOMIC DNA]</scope>
    <source>
        <strain evidence="3">cv. HAL2</strain>
    </source>
</reference>
<feature type="region of interest" description="Disordered" evidence="1">
    <location>
        <begin position="49"/>
        <end position="92"/>
    </location>
</feature>
<evidence type="ECO:0000313" key="3">
    <source>
        <dbReference type="Proteomes" id="UP000244336"/>
    </source>
</evidence>
<feature type="compositionally biased region" description="Basic and acidic residues" evidence="1">
    <location>
        <begin position="287"/>
        <end position="296"/>
    </location>
</feature>
<keyword evidence="3" id="KW-1185">Reference proteome</keyword>
<protein>
    <submittedName>
        <fullName evidence="2">Uncharacterized protein</fullName>
    </submittedName>
</protein>
<dbReference type="Gramene" id="PUZ51536">
    <property type="protein sequence ID" value="PUZ51536"/>
    <property type="gene ID" value="GQ55_6G195800"/>
</dbReference>
<dbReference type="AlphaFoldDB" id="A0A2T7D7I3"/>
<dbReference type="EMBL" id="CM009754">
    <property type="protein sequence ID" value="PUZ51536.1"/>
    <property type="molecule type" value="Genomic_DNA"/>
</dbReference>
<gene>
    <name evidence="2" type="ORF">GQ55_6G195800</name>
</gene>
<organism evidence="2 3">
    <name type="scientific">Panicum hallii var. hallii</name>
    <dbReference type="NCBI Taxonomy" id="1504633"/>
    <lineage>
        <taxon>Eukaryota</taxon>
        <taxon>Viridiplantae</taxon>
        <taxon>Streptophyta</taxon>
        <taxon>Embryophyta</taxon>
        <taxon>Tracheophyta</taxon>
        <taxon>Spermatophyta</taxon>
        <taxon>Magnoliopsida</taxon>
        <taxon>Liliopsida</taxon>
        <taxon>Poales</taxon>
        <taxon>Poaceae</taxon>
        <taxon>PACMAD clade</taxon>
        <taxon>Panicoideae</taxon>
        <taxon>Panicodae</taxon>
        <taxon>Paniceae</taxon>
        <taxon>Panicinae</taxon>
        <taxon>Panicum</taxon>
        <taxon>Panicum sect. Panicum</taxon>
    </lineage>
</organism>
<feature type="region of interest" description="Disordered" evidence="1">
    <location>
        <begin position="271"/>
        <end position="296"/>
    </location>
</feature>
<sequence>MACRLPIPLDAGSSLPRNLHARHLRCLMHQQLDELLRAPVCCPRRGRGRGAGFAGRGPRSPSSSFASPTRAARSDSSSLATRRGPPVMPDTCTAPERILVESLRHCESHEWTARVRLQPDGLPQEVPDVVTSYYPCHVWMNYACRDAGPSSAEHAFTMASPRCAISPSPSSEYSSTKSATPLYTATPAKLPDFLRGTIAACPGAPPFYMSTWGGSSSMAVAALPGFAKPELAPPLPPPAPWFPSRPTAAAAANARPGLNCRIIKTEHVSTEMSAGGEACRQPPSGEGRPERGGDEV</sequence>
<name>A0A2T7D7I3_9POAL</name>
<evidence type="ECO:0000256" key="1">
    <source>
        <dbReference type="SAM" id="MobiDB-lite"/>
    </source>
</evidence>
<proteinExistence type="predicted"/>
<dbReference type="Proteomes" id="UP000244336">
    <property type="component" value="Chromosome 6"/>
</dbReference>
<evidence type="ECO:0000313" key="2">
    <source>
        <dbReference type="EMBL" id="PUZ51536.1"/>
    </source>
</evidence>